<dbReference type="OrthoDB" id="9991235at2759"/>
<dbReference type="InterPro" id="IPR050135">
    <property type="entry name" value="dGTPase-like"/>
</dbReference>
<dbReference type="GO" id="GO:0006203">
    <property type="term" value="P:dGTP catabolic process"/>
    <property type="evidence" value="ECO:0007669"/>
    <property type="project" value="TreeGrafter"/>
</dbReference>
<dbReference type="STRING" id="29172.A0A0D8Y1T2"/>
<dbReference type="AlphaFoldDB" id="A0A0D8Y1T2"/>
<evidence type="ECO:0000313" key="4">
    <source>
        <dbReference type="Proteomes" id="UP000053766"/>
    </source>
</evidence>
<evidence type="ECO:0000256" key="1">
    <source>
        <dbReference type="ARBA" id="ARBA00005776"/>
    </source>
</evidence>
<comment type="similarity">
    <text evidence="1">Belongs to the SAMHD1 family.</text>
</comment>
<dbReference type="SUPFAM" id="SSF109604">
    <property type="entry name" value="HD-domain/PDEase-like"/>
    <property type="match status" value="1"/>
</dbReference>
<dbReference type="EMBL" id="KN716200">
    <property type="protein sequence ID" value="KJH50645.1"/>
    <property type="molecule type" value="Genomic_DNA"/>
</dbReference>
<dbReference type="GO" id="GO:0008832">
    <property type="term" value="F:dGTPase activity"/>
    <property type="evidence" value="ECO:0007669"/>
    <property type="project" value="TreeGrafter"/>
</dbReference>
<dbReference type="PANTHER" id="PTHR11373:SF4">
    <property type="entry name" value="DEOXYNUCLEOSIDE TRIPHOSPHATE TRIPHOSPHOHYDROLASE SAMHD1"/>
    <property type="match status" value="1"/>
</dbReference>
<proteinExistence type="inferred from homology"/>
<feature type="domain" description="HD" evidence="2">
    <location>
        <begin position="67"/>
        <end position="177"/>
    </location>
</feature>
<reference evidence="4" key="2">
    <citation type="journal article" date="2016" name="Sci. Rep.">
        <title>Dictyocaulus viviparus genome, variome and transcriptome elucidate lungworm biology and support future intervention.</title>
        <authorList>
            <person name="McNulty S.N."/>
            <person name="Strube C."/>
            <person name="Rosa B.A."/>
            <person name="Martin J.C."/>
            <person name="Tyagi R."/>
            <person name="Choi Y.J."/>
            <person name="Wang Q."/>
            <person name="Hallsworth Pepin K."/>
            <person name="Zhang X."/>
            <person name="Ozersky P."/>
            <person name="Wilson R.K."/>
            <person name="Sternberg P.W."/>
            <person name="Gasser R.B."/>
            <person name="Mitreva M."/>
        </authorList>
    </citation>
    <scope>NUCLEOTIDE SEQUENCE [LARGE SCALE GENOMIC DNA]</scope>
    <source>
        <strain evidence="4">HannoverDv2000</strain>
    </source>
</reference>
<organism evidence="3 4">
    <name type="scientific">Dictyocaulus viviparus</name>
    <name type="common">Bovine lungworm</name>
    <dbReference type="NCBI Taxonomy" id="29172"/>
    <lineage>
        <taxon>Eukaryota</taxon>
        <taxon>Metazoa</taxon>
        <taxon>Ecdysozoa</taxon>
        <taxon>Nematoda</taxon>
        <taxon>Chromadorea</taxon>
        <taxon>Rhabditida</taxon>
        <taxon>Rhabditina</taxon>
        <taxon>Rhabditomorpha</taxon>
        <taxon>Strongyloidea</taxon>
        <taxon>Metastrongylidae</taxon>
        <taxon>Dictyocaulus</taxon>
    </lineage>
</organism>
<reference evidence="3 4" key="1">
    <citation type="submission" date="2013-11" db="EMBL/GenBank/DDBJ databases">
        <title>Draft genome of the bovine lungworm Dictyocaulus viviparus.</title>
        <authorList>
            <person name="Mitreva M."/>
        </authorList>
    </citation>
    <scope>NUCLEOTIDE SEQUENCE [LARGE SCALE GENOMIC DNA]</scope>
    <source>
        <strain evidence="3 4">HannoverDv2000</strain>
    </source>
</reference>
<evidence type="ECO:0000259" key="2">
    <source>
        <dbReference type="PROSITE" id="PS51831"/>
    </source>
</evidence>
<dbReference type="Pfam" id="PF01966">
    <property type="entry name" value="HD"/>
    <property type="match status" value="1"/>
</dbReference>
<accession>A0A0D8Y1T2</accession>
<name>A0A0D8Y1T2_DICVI</name>
<dbReference type="Proteomes" id="UP000053766">
    <property type="component" value="Unassembled WGS sequence"/>
</dbReference>
<evidence type="ECO:0000313" key="3">
    <source>
        <dbReference type="EMBL" id="KJH50645.1"/>
    </source>
</evidence>
<protein>
    <submittedName>
        <fullName evidence="3">HD domain protein</fullName>
    </submittedName>
</protein>
<sequence length="526" mass="60250">MTLNHDGNTRSWPPLFGKREIQDIVHGPISLFYPLNKIVDTKEFQRLRDIKQLGVTYLVYPCSTHTRFVHSLGTYWLAFKFVDVLKRDLSLNITCEDHLCVSIAALCHDLGHGPFSHLFDSTFRDTLYNDHKHESLSILLLRRLLNRSEIKSIMESYLGVGEEYDKNITFIEELISSKKLCVFPYVYHGVASRTAKEYDSNGHWLPQGRPLDKAFLFDIVANENDSIDVDKFDYLVRDSFCTGIPIPFNKDSIYRLMENARVLPDPYRGFLRICYSKKVADIVLFVGDSRQMLHNLVYKHHVVSVFEAMIVKALVLAGEHLHYVGDNGVSYSLSNVTQNLEAYLKTTDAVLRDISNSTSPYLADARKILQNVEMRNIPKKVEEMECGPSCVTKILNRVNDGSDRNLEDIQKLICRELTLTLGSDFDDDSVLVLAREMHRGLDGRSHPMKKVLLYDNKCEGDVVPCYVNEEWLRLKAPQEAAIWSVCLYVARSMTKEQRSLARNTFNAVVSKLGLRHSTETKRNISL</sequence>
<dbReference type="CDD" id="cd00077">
    <property type="entry name" value="HDc"/>
    <property type="match status" value="1"/>
</dbReference>
<dbReference type="Gene3D" id="1.10.3210.10">
    <property type="entry name" value="Hypothetical protein af1432"/>
    <property type="match status" value="1"/>
</dbReference>
<dbReference type="PROSITE" id="PS51831">
    <property type="entry name" value="HD"/>
    <property type="match status" value="1"/>
</dbReference>
<gene>
    <name evidence="3" type="ORF">DICVIV_03164</name>
</gene>
<dbReference type="PANTHER" id="PTHR11373">
    <property type="entry name" value="DEOXYNUCLEOSIDE TRIPHOSPHATE TRIPHOSPHOHYDROLASE"/>
    <property type="match status" value="1"/>
</dbReference>
<dbReference type="InterPro" id="IPR006674">
    <property type="entry name" value="HD_domain"/>
</dbReference>
<dbReference type="InterPro" id="IPR003607">
    <property type="entry name" value="HD/PDEase_dom"/>
</dbReference>
<keyword evidence="4" id="KW-1185">Reference proteome</keyword>
<dbReference type="GO" id="GO:0005634">
    <property type="term" value="C:nucleus"/>
    <property type="evidence" value="ECO:0007669"/>
    <property type="project" value="TreeGrafter"/>
</dbReference>